<accession>A0AAW1QBX9</accession>
<dbReference type="Proteomes" id="UP001438707">
    <property type="component" value="Unassembled WGS sequence"/>
</dbReference>
<protein>
    <submittedName>
        <fullName evidence="2">Uncharacterized protein</fullName>
    </submittedName>
</protein>
<gene>
    <name evidence="2" type="ORF">WJX74_002507</name>
</gene>
<keyword evidence="1" id="KW-0812">Transmembrane</keyword>
<evidence type="ECO:0000313" key="2">
    <source>
        <dbReference type="EMBL" id="KAK9818671.1"/>
    </source>
</evidence>
<feature type="transmembrane region" description="Helical" evidence="1">
    <location>
        <begin position="180"/>
        <end position="199"/>
    </location>
</feature>
<feature type="transmembrane region" description="Helical" evidence="1">
    <location>
        <begin position="120"/>
        <end position="138"/>
    </location>
</feature>
<feature type="transmembrane region" description="Helical" evidence="1">
    <location>
        <begin position="594"/>
        <end position="612"/>
    </location>
</feature>
<sequence>MLLWLTKPASKACSTGLSSVAGGLHQIDRGLCAYLISDKFQSSIQFALGLLLVSLFIFIRPLAYSNGGLSSLFVPMGFVLCSANLHAGGRAEAAAMLGAVSQGIVAGATLVTIARQTGAVTVWLVVLAAAFLILVTIVRCMHMLTGLLLGITVSMGLLIAERTETHLIWPQVVWGLLRDVWLSAGATLFVGFFIFATSCREAIGHKVAGHMQQAGQALSSVTSHFRPDLNDASGNFRLYRPDEVPIQLPRPLKDELTPAEEHQRAVDPNADHALRHLKDPTVRTVAGLRSGLLQTRGLLATAAYEPNFYGSCRLQLSALSAILASVEALATRIATLESLLEGDELVMDKATLQTAFGKDPMPHLQQVLATVAASIAAMAQVVSAVTKGNRVSRSRVATEARDRQYNQLREMLSEGHEFWRQGVAAEHGVLYISTERRAILIIVVQSLGLLDAMYHLEEQVGAAIESQVTYSFPWKWRPVSGTEIVQRAMLELQPMLTFLRLFVGFPHLKMLFSFFTVILPGCFVSWQHAFTILWWNRHFHFGVKFWLSLSGALALILPLSSHFAVVANQRRFYLMIALTATLQERADATITRSILRAAFAGISGTLGFLVMLRPVTASSPYALAAISTVWAFIVGTYGNSPLKYAVYLADLIYNGIVFNQYDDAPDHHGKATVYADRMAEYAIGIAIALIATLPHPWYLAGDSLEHLGVALVNAGILAKKTVLAYIEELQLQDFDGHKHRPGELAGQSRQLRKSISVKIRELTTLSLALPPQTIEIGIARLHEANIISKVSTVIGSTSIQIGKEKVLWSKGLLTLPSIVPKLMAEARVVEERLTLLHIVATHEAFISGRRSRAMYAGIIKPLHGDLTVLMDLAVNLTSAIYATLEERSGSSSHNHLEKAVSALSTQRVRVQQCLQDKQAALRQQRKDFPEGKSILDIATQDDVFRCYGTLLVLITFLDKIMLFANIVAQDRWLKHRASKPWYSRSLAYIW</sequence>
<feature type="transmembrane region" description="Helical" evidence="1">
    <location>
        <begin position="94"/>
        <end position="114"/>
    </location>
</feature>
<feature type="transmembrane region" description="Helical" evidence="1">
    <location>
        <begin position="681"/>
        <end position="700"/>
    </location>
</feature>
<proteinExistence type="predicted"/>
<feature type="transmembrane region" description="Helical" evidence="1">
    <location>
        <begin position="143"/>
        <end position="160"/>
    </location>
</feature>
<evidence type="ECO:0000256" key="1">
    <source>
        <dbReference type="SAM" id="Phobius"/>
    </source>
</evidence>
<feature type="transmembrane region" description="Helical" evidence="1">
    <location>
        <begin position="510"/>
        <end position="533"/>
    </location>
</feature>
<feature type="transmembrane region" description="Helical" evidence="1">
    <location>
        <begin position="545"/>
        <end position="566"/>
    </location>
</feature>
<reference evidence="2 3" key="1">
    <citation type="journal article" date="2024" name="Nat. Commun.">
        <title>Phylogenomics reveals the evolutionary origins of lichenization in chlorophyte algae.</title>
        <authorList>
            <person name="Puginier C."/>
            <person name="Libourel C."/>
            <person name="Otte J."/>
            <person name="Skaloud P."/>
            <person name="Haon M."/>
            <person name="Grisel S."/>
            <person name="Petersen M."/>
            <person name="Berrin J.G."/>
            <person name="Delaux P.M."/>
            <person name="Dal Grande F."/>
            <person name="Keller J."/>
        </authorList>
    </citation>
    <scope>NUCLEOTIDE SEQUENCE [LARGE SCALE GENOMIC DNA]</scope>
    <source>
        <strain evidence="2 3">SAG 2145</strain>
    </source>
</reference>
<comment type="caution">
    <text evidence="2">The sequence shown here is derived from an EMBL/GenBank/DDBJ whole genome shotgun (WGS) entry which is preliminary data.</text>
</comment>
<keyword evidence="1" id="KW-0472">Membrane</keyword>
<dbReference type="AlphaFoldDB" id="A0AAW1QBX9"/>
<keyword evidence="1" id="KW-1133">Transmembrane helix</keyword>
<feature type="transmembrane region" description="Helical" evidence="1">
    <location>
        <begin position="618"/>
        <end position="637"/>
    </location>
</feature>
<dbReference type="EMBL" id="JALJOS010000057">
    <property type="protein sequence ID" value="KAK9818671.1"/>
    <property type="molecule type" value="Genomic_DNA"/>
</dbReference>
<organism evidence="2 3">
    <name type="scientific">Apatococcus lobatus</name>
    <dbReference type="NCBI Taxonomy" id="904363"/>
    <lineage>
        <taxon>Eukaryota</taxon>
        <taxon>Viridiplantae</taxon>
        <taxon>Chlorophyta</taxon>
        <taxon>core chlorophytes</taxon>
        <taxon>Trebouxiophyceae</taxon>
        <taxon>Chlorellales</taxon>
        <taxon>Chlorellaceae</taxon>
        <taxon>Apatococcus</taxon>
    </lineage>
</organism>
<evidence type="ECO:0000313" key="3">
    <source>
        <dbReference type="Proteomes" id="UP001438707"/>
    </source>
</evidence>
<feature type="transmembrane region" description="Helical" evidence="1">
    <location>
        <begin position="69"/>
        <end position="87"/>
    </location>
</feature>
<name>A0AAW1QBX9_9CHLO</name>
<feature type="transmembrane region" description="Helical" evidence="1">
    <location>
        <begin position="44"/>
        <end position="63"/>
    </location>
</feature>
<keyword evidence="3" id="KW-1185">Reference proteome</keyword>